<evidence type="ECO:0000313" key="1">
    <source>
        <dbReference type="EMBL" id="XDJ15392.1"/>
    </source>
</evidence>
<sequence length="123" mass="14398">MQEMTPQQVKELYAKVRDAREIHCCPYCGGGKVKEYRQHSQHCSGLWNTSVQFDCGVQFEFSPNLIRIEQRYMCTKSPDWKARLAKVDSLRAKLVEVAVAEGAHPDDVKKLKEKLEYWNPRYF</sequence>
<organism evidence="1">
    <name type="scientific">Pseudomonas phage HRDY3</name>
    <dbReference type="NCBI Taxonomy" id="3236930"/>
    <lineage>
        <taxon>Viruses</taxon>
    </lineage>
</organism>
<dbReference type="EMBL" id="PQ015379">
    <property type="protein sequence ID" value="XDJ15392.1"/>
    <property type="molecule type" value="Genomic_DNA"/>
</dbReference>
<reference evidence="1" key="1">
    <citation type="submission" date="2024-07" db="EMBL/GenBank/DDBJ databases">
        <authorList>
            <person name="Bringhurst R.M."/>
            <person name="Homer T.E."/>
        </authorList>
    </citation>
    <scope>NUCLEOTIDE SEQUENCE</scope>
</reference>
<name>A0AB39CEL3_9VIRU</name>
<proteinExistence type="predicted"/>
<accession>A0AB39CEL3</accession>
<protein>
    <submittedName>
        <fullName evidence="1">Uncharacterized protein</fullName>
    </submittedName>
</protein>